<dbReference type="OrthoDB" id="3542690at2"/>
<evidence type="ECO:0000313" key="3">
    <source>
        <dbReference type="Proteomes" id="UP000006640"/>
    </source>
</evidence>
<keyword evidence="1" id="KW-0472">Membrane</keyword>
<dbReference type="PANTHER" id="PTHR42305:SF1">
    <property type="entry name" value="MEMBRANE PROTEIN RV1733C-RELATED"/>
    <property type="match status" value="1"/>
</dbReference>
<name>D6Y2H6_THEBD</name>
<feature type="transmembrane region" description="Helical" evidence="1">
    <location>
        <begin position="35"/>
        <end position="57"/>
    </location>
</feature>
<accession>D6Y2H6</accession>
<dbReference type="AlphaFoldDB" id="D6Y2H6"/>
<organism evidence="2 3">
    <name type="scientific">Thermobispora bispora (strain ATCC 19993 / DSM 43833 / CBS 139.67 / JCM 10125 / KCTC 9307 / NBRC 14880 / R51)</name>
    <dbReference type="NCBI Taxonomy" id="469371"/>
    <lineage>
        <taxon>Bacteria</taxon>
        <taxon>Bacillati</taxon>
        <taxon>Actinomycetota</taxon>
        <taxon>Actinomycetes</taxon>
        <taxon>Streptosporangiales</taxon>
        <taxon>Streptosporangiaceae</taxon>
        <taxon>Thermobispora</taxon>
    </lineage>
</organism>
<sequence>MSKSSVPSQSPIARLARWLGFDRNPLRRPCDRFEAAVRLLAVIGVLVAMVAGIMLGIREYEKGLRVEAEQQRARHEVSATLIEDVAMARFSPAGAPVGQAKARWTAPNGTVWQDTLTVAPTKRAGDTVRLWVDERGAPTTRPQDRDATVVRAVTVGGGIPVLAAAVLGTLTVSVRAINQRRARRMWEAQWTIVEPMWRINGR</sequence>
<dbReference type="HOGENOM" id="CLU_084215_2_1_11"/>
<keyword evidence="1" id="KW-0812">Transmembrane</keyword>
<evidence type="ECO:0000256" key="1">
    <source>
        <dbReference type="SAM" id="Phobius"/>
    </source>
</evidence>
<keyword evidence="1" id="KW-1133">Transmembrane helix</keyword>
<dbReference type="InterPro" id="IPR039708">
    <property type="entry name" value="MT1774/Rv1733c-like"/>
</dbReference>
<dbReference type="RefSeq" id="WP_013132358.1">
    <property type="nucleotide sequence ID" value="NC_014165.1"/>
</dbReference>
<reference evidence="2 3" key="1">
    <citation type="submission" date="2010-01" db="EMBL/GenBank/DDBJ databases">
        <title>The complete genome of Thermobispora bispora DSM 43833.</title>
        <authorList>
            <consortium name="US DOE Joint Genome Institute (JGI-PGF)"/>
            <person name="Lucas S."/>
            <person name="Copeland A."/>
            <person name="Lapidus A."/>
            <person name="Glavina del Rio T."/>
            <person name="Dalin E."/>
            <person name="Tice H."/>
            <person name="Bruce D."/>
            <person name="Goodwin L."/>
            <person name="Pitluck S."/>
            <person name="Kyrpides N."/>
            <person name="Mavromatis K."/>
            <person name="Ivanova N."/>
            <person name="Mikhailova N."/>
            <person name="Chertkov O."/>
            <person name="Brettin T."/>
            <person name="Detter J.C."/>
            <person name="Han C."/>
            <person name="Larimer F."/>
            <person name="Land M."/>
            <person name="Hauser L."/>
            <person name="Markowitz V."/>
            <person name="Cheng J.-F."/>
            <person name="Hugenholtz P."/>
            <person name="Woyke T."/>
            <person name="Wu D."/>
            <person name="Jando M."/>
            <person name="Schneider S."/>
            <person name="Klenk H.-P."/>
            <person name="Eisen J.A."/>
        </authorList>
    </citation>
    <scope>NUCLEOTIDE SEQUENCE [LARGE SCALE GENOMIC DNA]</scope>
    <source>
        <strain evidence="3">ATCC 19993 / DSM 43833 / CBS 139.67 / JCM 10125 / KCTC 9307 / NBRC 14880 / R51</strain>
    </source>
</reference>
<feature type="transmembrane region" description="Helical" evidence="1">
    <location>
        <begin position="158"/>
        <end position="177"/>
    </location>
</feature>
<evidence type="ECO:0000313" key="2">
    <source>
        <dbReference type="EMBL" id="ADG88825.1"/>
    </source>
</evidence>
<gene>
    <name evidence="2" type="ordered locus">Tbis_2114</name>
</gene>
<keyword evidence="3" id="KW-1185">Reference proteome</keyword>
<dbReference type="PANTHER" id="PTHR42305">
    <property type="entry name" value="MEMBRANE PROTEIN RV1733C-RELATED"/>
    <property type="match status" value="1"/>
</dbReference>
<proteinExistence type="predicted"/>
<dbReference type="Proteomes" id="UP000006640">
    <property type="component" value="Chromosome"/>
</dbReference>
<dbReference type="EMBL" id="CP001874">
    <property type="protein sequence ID" value="ADG88825.1"/>
    <property type="molecule type" value="Genomic_DNA"/>
</dbReference>
<dbReference type="STRING" id="469371.Tbis_2114"/>
<protein>
    <recommendedName>
        <fullName evidence="4">Transmembrane protein</fullName>
    </recommendedName>
</protein>
<evidence type="ECO:0008006" key="4">
    <source>
        <dbReference type="Google" id="ProtNLM"/>
    </source>
</evidence>
<dbReference type="KEGG" id="tbi:Tbis_2114"/>